<dbReference type="InterPro" id="IPR011742">
    <property type="entry name" value="CRISPR-assoc_prot_TM1812"/>
</dbReference>
<dbReference type="AlphaFoldDB" id="A0A223HXV2"/>
<evidence type="ECO:0000313" key="2">
    <source>
        <dbReference type="Proteomes" id="UP000214975"/>
    </source>
</evidence>
<gene>
    <name evidence="1" type="ORF">Thert_01224</name>
</gene>
<evidence type="ECO:0000313" key="1">
    <source>
        <dbReference type="EMBL" id="AST57309.1"/>
    </source>
</evidence>
<reference evidence="1 2" key="1">
    <citation type="submission" date="2016-08" db="EMBL/GenBank/DDBJ databases">
        <title>A novel genetic cassette of butanologenic Thermoanaerobacterium thermosaccharolyticum that directly convert cellulose to butanol.</title>
        <authorList>
            <person name="Li T."/>
            <person name="He J."/>
        </authorList>
    </citation>
    <scope>NUCLEOTIDE SEQUENCE [LARGE SCALE GENOMIC DNA]</scope>
    <source>
        <strain evidence="1 2">TG57</strain>
    </source>
</reference>
<organism evidence="1 2">
    <name type="scientific">Thermoanaerobacterium thermosaccharolyticum</name>
    <name type="common">Clostridium thermosaccharolyticum</name>
    <dbReference type="NCBI Taxonomy" id="1517"/>
    <lineage>
        <taxon>Bacteria</taxon>
        <taxon>Bacillati</taxon>
        <taxon>Bacillota</taxon>
        <taxon>Clostridia</taxon>
        <taxon>Thermoanaerobacterales</taxon>
        <taxon>Thermoanaerobacteraceae</taxon>
        <taxon>Thermoanaerobacterium</taxon>
    </lineage>
</organism>
<accession>A0A223HXV2</accession>
<protein>
    <submittedName>
        <fullName evidence="1">CRISPR-associated protein, TM1812 family</fullName>
    </submittedName>
</protein>
<dbReference type="NCBIfam" id="TIGR02549">
    <property type="entry name" value="CRISPR_DxTHG"/>
    <property type="match status" value="1"/>
</dbReference>
<proteinExistence type="predicted"/>
<sequence length="431" mass="49685">MATKFFSFLGTGKYVKCNYALDGIKIDAICYVQEALIDIFLKKGIKIDGIYIFKTKEATTANWISNAKYPNESGLFGVLKKYEGIVNTIEAVDIPSGEIEEELWDIFDKVLGKINYKDEIIFDITHSFRSLPVLALIILNYAKFVKKCEIKGMYYGAVEALGVPANEIEKKLKLEDRNAPIFNLTPFVNLLDWTVGIDRFIEDGDSRYINKLIEYGKGELLKKGMKDDKNILEKVGKSIQNYTNNVAVCRGKLVSSDGIELKEKIDFAFNISEKSYIKPMTPLIENIKNYFDNFTDDEDKNMIQVVKWCRDHNMIQQGLTILEEGIITYFCNKFGVDKCNQKIRDAIGQAFYIKMNNPPKEKWKNEAKLYEDIVNKVLESENSDKFAKLIYNIKDFRNDINHAGWRDNSKPYKTFVKKLNTFIDDVEKIIE</sequence>
<dbReference type="NCBIfam" id="TIGR02221">
    <property type="entry name" value="cas_TM1812"/>
    <property type="match status" value="1"/>
</dbReference>
<dbReference type="RefSeq" id="WP_094397169.1">
    <property type="nucleotide sequence ID" value="NZ_CP016893.1"/>
</dbReference>
<dbReference type="InterPro" id="IPR013383">
    <property type="entry name" value="CRISPR-assoc_prot_DxTHG_CS"/>
</dbReference>
<name>A0A223HXV2_THETR</name>
<dbReference type="CDD" id="cd09732">
    <property type="entry name" value="Csx1_III-U"/>
    <property type="match status" value="1"/>
</dbReference>
<dbReference type="Proteomes" id="UP000214975">
    <property type="component" value="Chromosome"/>
</dbReference>
<dbReference type="EMBL" id="CP016893">
    <property type="protein sequence ID" value="AST57309.1"/>
    <property type="molecule type" value="Genomic_DNA"/>
</dbReference>